<comment type="similarity">
    <text evidence="3">Belongs to the histone H3 family.</text>
</comment>
<dbReference type="AlphaFoldDB" id="A0A8H7A6K8"/>
<dbReference type="PRINTS" id="PR00622">
    <property type="entry name" value="HISTONEH3"/>
</dbReference>
<evidence type="ECO:0000313" key="11">
    <source>
        <dbReference type="Proteomes" id="UP000606974"/>
    </source>
</evidence>
<feature type="region of interest" description="Disordered" evidence="8">
    <location>
        <begin position="1"/>
        <end position="31"/>
    </location>
</feature>
<feature type="domain" description="Core Histone H2A/H2B/H3" evidence="9">
    <location>
        <begin position="38"/>
        <end position="72"/>
    </location>
</feature>
<dbReference type="InterPro" id="IPR007125">
    <property type="entry name" value="H2A/H2B/H3"/>
</dbReference>
<sequence>MRQDAAVGGKGPTKKLNSKGLPTPVFGGVKRPRRIRPGLRALREIRRFQRSYELPIPKLPFQRVVREIAHEEKPSS</sequence>
<gene>
    <name evidence="10" type="primary">HHT3</name>
    <name evidence="10" type="ORF">GJ744_007217</name>
</gene>
<proteinExistence type="inferred from homology"/>
<dbReference type="InterPro" id="IPR000164">
    <property type="entry name" value="Histone_H3/CENP-A"/>
</dbReference>
<dbReference type="PANTHER" id="PTHR11426">
    <property type="entry name" value="HISTONE H3"/>
    <property type="match status" value="1"/>
</dbReference>
<dbReference type="GO" id="GO:0030527">
    <property type="term" value="F:structural constituent of chromatin"/>
    <property type="evidence" value="ECO:0007669"/>
    <property type="project" value="InterPro"/>
</dbReference>
<evidence type="ECO:0000259" key="9">
    <source>
        <dbReference type="Pfam" id="PF00125"/>
    </source>
</evidence>
<evidence type="ECO:0000256" key="8">
    <source>
        <dbReference type="SAM" id="MobiDB-lite"/>
    </source>
</evidence>
<evidence type="ECO:0000256" key="5">
    <source>
        <dbReference type="ARBA" id="ARBA00020835"/>
    </source>
</evidence>
<keyword evidence="6" id="KW-0158">Chromosome</keyword>
<dbReference type="Pfam" id="PF00125">
    <property type="entry name" value="Histone"/>
    <property type="match status" value="1"/>
</dbReference>
<dbReference type="OrthoDB" id="842664at2759"/>
<dbReference type="GO" id="GO:0003677">
    <property type="term" value="F:DNA binding"/>
    <property type="evidence" value="ECO:0007669"/>
    <property type="project" value="InterPro"/>
</dbReference>
<evidence type="ECO:0000256" key="2">
    <source>
        <dbReference type="ARBA" id="ARBA00004286"/>
    </source>
</evidence>
<keyword evidence="7" id="KW-0238">DNA-binding</keyword>
<keyword evidence="7" id="KW-0544">Nucleosome core</keyword>
<keyword evidence="11" id="KW-1185">Reference proteome</keyword>
<evidence type="ECO:0000256" key="3">
    <source>
        <dbReference type="ARBA" id="ARBA00010343"/>
    </source>
</evidence>
<dbReference type="EMBL" id="JAACFV010000343">
    <property type="protein sequence ID" value="KAF7502097.1"/>
    <property type="molecule type" value="Genomic_DNA"/>
</dbReference>
<dbReference type="GO" id="GO:0046982">
    <property type="term" value="F:protein heterodimerization activity"/>
    <property type="evidence" value="ECO:0007669"/>
    <property type="project" value="InterPro"/>
</dbReference>
<accession>A0A8H7A6K8</accession>
<dbReference type="InterPro" id="IPR009072">
    <property type="entry name" value="Histone-fold"/>
</dbReference>
<evidence type="ECO:0000313" key="10">
    <source>
        <dbReference type="EMBL" id="KAF7502097.1"/>
    </source>
</evidence>
<comment type="function">
    <text evidence="1">Core component of nucleosome. Nucleosomes wrap and compact DNA into chromatin, limiting DNA accessibility to the cellular machineries which require DNA as a template. Histones thereby play a central role in transcription regulation, DNA repair, DNA replication and chromosomal stability. DNA accessibility is regulated via a complex set of post-translational modifications of histones, also called histone code, and nucleosome remodeling.</text>
</comment>
<dbReference type="SUPFAM" id="SSF47113">
    <property type="entry name" value="Histone-fold"/>
    <property type="match status" value="1"/>
</dbReference>
<evidence type="ECO:0000256" key="7">
    <source>
        <dbReference type="ARBA" id="ARBA00023269"/>
    </source>
</evidence>
<organism evidence="10 11">
    <name type="scientific">Endocarpon pusillum</name>
    <dbReference type="NCBI Taxonomy" id="364733"/>
    <lineage>
        <taxon>Eukaryota</taxon>
        <taxon>Fungi</taxon>
        <taxon>Dikarya</taxon>
        <taxon>Ascomycota</taxon>
        <taxon>Pezizomycotina</taxon>
        <taxon>Eurotiomycetes</taxon>
        <taxon>Chaetothyriomycetidae</taxon>
        <taxon>Verrucariales</taxon>
        <taxon>Verrucariaceae</taxon>
        <taxon>Endocarpon</taxon>
    </lineage>
</organism>
<protein>
    <recommendedName>
        <fullName evidence="5">Histone H3</fullName>
    </recommendedName>
</protein>
<comment type="subcellular location">
    <subcellularLocation>
        <location evidence="2">Chromosome</location>
    </subcellularLocation>
</comment>
<evidence type="ECO:0000256" key="6">
    <source>
        <dbReference type="ARBA" id="ARBA00022454"/>
    </source>
</evidence>
<dbReference type="GO" id="GO:0000786">
    <property type="term" value="C:nucleosome"/>
    <property type="evidence" value="ECO:0007669"/>
    <property type="project" value="UniProtKB-KW"/>
</dbReference>
<evidence type="ECO:0000256" key="1">
    <source>
        <dbReference type="ARBA" id="ARBA00002001"/>
    </source>
</evidence>
<reference evidence="10" key="1">
    <citation type="submission" date="2020-02" db="EMBL/GenBank/DDBJ databases">
        <authorList>
            <person name="Palmer J.M."/>
        </authorList>
    </citation>
    <scope>NUCLEOTIDE SEQUENCE</scope>
    <source>
        <strain evidence="10">EPUS1.4</strain>
        <tissue evidence="10">Thallus</tissue>
    </source>
</reference>
<dbReference type="Gene3D" id="1.10.20.10">
    <property type="entry name" value="Histone, subunit A"/>
    <property type="match status" value="1"/>
</dbReference>
<evidence type="ECO:0000256" key="4">
    <source>
        <dbReference type="ARBA" id="ARBA00011538"/>
    </source>
</evidence>
<comment type="subunit">
    <text evidence="4">The nucleosome is a histone octamer containing two molecules each of H2A, H2B, H3 and H4 assembled in one H3-H4 heterotetramer and two H2A-H2B heterodimers. The octamer wraps approximately 147 bp of DNA.</text>
</comment>
<name>A0A8H7A6K8_9EURO</name>
<dbReference type="Proteomes" id="UP000606974">
    <property type="component" value="Unassembled WGS sequence"/>
</dbReference>
<comment type="caution">
    <text evidence="10">The sequence shown here is derived from an EMBL/GenBank/DDBJ whole genome shotgun (WGS) entry which is preliminary data.</text>
</comment>